<protein>
    <submittedName>
        <fullName evidence="2">Glycosyltransferase family 32 protein</fullName>
    </submittedName>
</protein>
<dbReference type="AlphaFoldDB" id="A0A1E4SY22"/>
<dbReference type="Proteomes" id="UP000094801">
    <property type="component" value="Unassembled WGS sequence"/>
</dbReference>
<dbReference type="InterPro" id="IPR039367">
    <property type="entry name" value="Och1-like"/>
</dbReference>
<gene>
    <name evidence="2" type="ORF">CANARDRAFT_29257</name>
</gene>
<organism evidence="2 3">
    <name type="scientific">[Candida] arabinofermentans NRRL YB-2248</name>
    <dbReference type="NCBI Taxonomy" id="983967"/>
    <lineage>
        <taxon>Eukaryota</taxon>
        <taxon>Fungi</taxon>
        <taxon>Dikarya</taxon>
        <taxon>Ascomycota</taxon>
        <taxon>Saccharomycotina</taxon>
        <taxon>Pichiomycetes</taxon>
        <taxon>Pichiales</taxon>
        <taxon>Pichiaceae</taxon>
        <taxon>Ogataea</taxon>
        <taxon>Ogataea/Candida clade</taxon>
    </lineage>
</organism>
<keyword evidence="3" id="KW-1185">Reference proteome</keyword>
<dbReference type="SUPFAM" id="SSF53448">
    <property type="entry name" value="Nucleotide-diphospho-sugar transferases"/>
    <property type="match status" value="1"/>
</dbReference>
<dbReference type="InterPro" id="IPR007577">
    <property type="entry name" value="GlycoTrfase_DXD_sugar-bd_CS"/>
</dbReference>
<dbReference type="Gene3D" id="3.90.550.20">
    <property type="match status" value="1"/>
</dbReference>
<dbReference type="STRING" id="983967.A0A1E4SY22"/>
<keyword evidence="2" id="KW-0808">Transferase</keyword>
<dbReference type="GO" id="GO:0006487">
    <property type="term" value="P:protein N-linked glycosylation"/>
    <property type="evidence" value="ECO:0007669"/>
    <property type="project" value="TreeGrafter"/>
</dbReference>
<dbReference type="OrthoDB" id="409543at2759"/>
<evidence type="ECO:0000313" key="3">
    <source>
        <dbReference type="Proteomes" id="UP000094801"/>
    </source>
</evidence>
<dbReference type="PANTHER" id="PTHR31834:SF1">
    <property type="entry name" value="INITIATION-SPECIFIC ALPHA-1,6-MANNOSYLTRANSFERASE"/>
    <property type="match status" value="1"/>
</dbReference>
<reference evidence="3" key="1">
    <citation type="submission" date="2016-04" db="EMBL/GenBank/DDBJ databases">
        <title>Comparative genomics of biotechnologically important yeasts.</title>
        <authorList>
            <consortium name="DOE Joint Genome Institute"/>
            <person name="Riley R."/>
            <person name="Haridas S."/>
            <person name="Wolfe K.H."/>
            <person name="Lopes M.R."/>
            <person name="Hittinger C.T."/>
            <person name="Goker M."/>
            <person name="Salamov A."/>
            <person name="Wisecaver J."/>
            <person name="Long T.M."/>
            <person name="Aerts A.L."/>
            <person name="Barry K."/>
            <person name="Choi C."/>
            <person name="Clum A."/>
            <person name="Coughlan A.Y."/>
            <person name="Deshpande S."/>
            <person name="Douglass A.P."/>
            <person name="Hanson S.J."/>
            <person name="Klenk H.-P."/>
            <person name="Labutti K."/>
            <person name="Lapidus A."/>
            <person name="Lindquist E."/>
            <person name="Lipzen A."/>
            <person name="Meier-Kolthoff J.P."/>
            <person name="Ohm R.A."/>
            <person name="Otillar R.P."/>
            <person name="Pangilinan J."/>
            <person name="Peng Y."/>
            <person name="Rokas A."/>
            <person name="Rosa C.A."/>
            <person name="Scheuner C."/>
            <person name="Sibirny A.A."/>
            <person name="Slot J.C."/>
            <person name="Stielow J.B."/>
            <person name="Sun H."/>
            <person name="Kurtzman C.P."/>
            <person name="Blackwell M."/>
            <person name="Grigoriev I.V."/>
            <person name="Jeffries T.W."/>
        </authorList>
    </citation>
    <scope>NUCLEOTIDE SEQUENCE [LARGE SCALE GENOMIC DNA]</scope>
    <source>
        <strain evidence="3">NRRL YB-2248</strain>
    </source>
</reference>
<dbReference type="GO" id="GO:0000009">
    <property type="term" value="F:alpha-1,6-mannosyltransferase activity"/>
    <property type="evidence" value="ECO:0007669"/>
    <property type="project" value="InterPro"/>
</dbReference>
<dbReference type="PANTHER" id="PTHR31834">
    <property type="entry name" value="INITIATION-SPECIFIC ALPHA-1,6-MANNOSYLTRANSFERASE"/>
    <property type="match status" value="1"/>
</dbReference>
<dbReference type="EMBL" id="KV453857">
    <property type="protein sequence ID" value="ODV84404.1"/>
    <property type="molecule type" value="Genomic_DNA"/>
</dbReference>
<proteinExistence type="inferred from homology"/>
<dbReference type="InterPro" id="IPR029044">
    <property type="entry name" value="Nucleotide-diphossugar_trans"/>
</dbReference>
<dbReference type="GO" id="GO:0000136">
    <property type="term" value="C:mannan polymerase complex"/>
    <property type="evidence" value="ECO:0007669"/>
    <property type="project" value="TreeGrafter"/>
</dbReference>
<name>A0A1E4SY22_9ASCO</name>
<sequence>MMYYHNYLKSSDYLDNKPYSIGANPYDADITYNRLINLFPFDPTEPIEKNIVQMWKTKITDPSFPYNEFFNQWTNLNPDYNHVIITNDELSGLVNEYFNEKMPEIIQAFELLPKPVLKSDFMRYIWIYINGGFYCDMDVSARAPINQWVDLRDDSIKGLVSLEGDFNTPDWEKWLPRRIQFIQWALKFKKHHHALARVIANIVKVTFEARASEKLVPYYKDFQDVDRCKSIDIMDWTGPGIFTDSIFEFLNDGDLNIIDYDSHRTNLNNELFGPESGSSQSLNNRVNWKTFTGIDSPVVVNGLGILPSSGFRCESEDVGKYCYARHWFSGGWKQG</sequence>
<comment type="similarity">
    <text evidence="1">Belongs to the glycosyltransferase 32 family.</text>
</comment>
<evidence type="ECO:0000313" key="2">
    <source>
        <dbReference type="EMBL" id="ODV84404.1"/>
    </source>
</evidence>
<dbReference type="Pfam" id="PF04488">
    <property type="entry name" value="Gly_transf_sug"/>
    <property type="match status" value="1"/>
</dbReference>
<accession>A0A1E4SY22</accession>
<evidence type="ECO:0000256" key="1">
    <source>
        <dbReference type="ARBA" id="ARBA00009003"/>
    </source>
</evidence>